<sequence>MGTSTAQLPPSSAADSLPPPADSVQLSPSSQKRIGKLADMVLANLAKLGPTNGTPASHSRNSIEKRLSKLFPSFPTPDHPTYALMIRRAIQELNEEGGSSEELISKFIKAEYQDLPWGHASLLSHHLKKLSECGEIVSASVNRYILPFGDNNLFKPGRRDKSKRGGRLRREEEKLHKRKNSLSEKENLGVGDRSKQQGLVIQVTNPPKKALPSLRKTEGTDQSQHQQVQPTRLQKLDVMNKGRIGVEANEVLHEAHMQECKRIEVLEKAREGIFQAIEEEKRECQQSKAVQLKEERPQQRKIIEESRPAEQENEVIENQAQLRVQHDKDHSQSIVHKDEHDKDHSQSIVHKDEVQKQIVVVVEQHPRHQTQDNEAMEEEYAGEDLDEKLVEQDKVEVIKEHDLQDQRCEILGVQLHMLEEEISGMEELTNHPRQQIGLADEDVVAPETLIESRNRSNDVCVVQKQSHEKQAEIPSIVVRPDLLPTPTFAEAGPSQISKEKCIELLKWNKEIEGRLMAILESWNAMGSSTHTPRQNLSVECKDHEAVEGQKLTTDIGEKEISTEMCWQEEIHTQVKAPIFNVKKQVELSSSKRSPEVEAVVLHNQSLREKQPKLSDHDLPRSLEFESEALATNHTANKSTGSGSVTTGAPFDVPPVDLGKFKKVQETEIFAPKYHAESFSKQKPPESQLDAQEDAQSYAQAQLLEPSFEGKTSQVRSPFKEEPALPHGPVDLEHGQRSQMPHQLQLDGEGQQELSVHGHAVVLEAANFMPPCLTQVQNLGQQQQAKTQPWGQGFLNVKGNGASAFRVESISPQSKQLSPEQHKFSESQTSPVSAFVVGLPAAVHHDQVQNELRREKLLPQDWKLPPSKESALPLINERENKANKNSRPIRCYSLELFDREAVAPFTFLPKSPQPEQQKRERLLQQKPLQAEKMATAAKMLLLQHQHEQPCELKSIGNHLQQGEPKLQIEELESNHQLSKMNLEILHKAVDIPQQPQHRITRRYAKRQMLRQQSLLYKHKLRRRVSGPSQGDPSLDRVPADLLPLNHDTTVSAVVQPQIVQQGQRQLKRHGRTPQPKQQEQLEIKHLERPPKLRPDEDGVVRTPPLDQHHQQSCGPVRGRPCKRKVSDATNEGTLPSSEHAQKQHLGRPPKPKPVLPAGPVHLTVIDKSQRSELSSGAMNGQVTGGERIEKPLPEPACAPPQVQGEGELPA</sequence>
<dbReference type="PROSITE" id="PS51504">
    <property type="entry name" value="H15"/>
    <property type="match status" value="1"/>
</dbReference>
<dbReference type="SUPFAM" id="SSF46785">
    <property type="entry name" value="Winged helix' DNA-binding domain"/>
    <property type="match status" value="1"/>
</dbReference>
<keyword evidence="2" id="KW-0238">DNA-binding</keyword>
<feature type="region of interest" description="Disordered" evidence="4">
    <location>
        <begin position="152"/>
        <end position="232"/>
    </location>
</feature>
<dbReference type="GO" id="GO:0006334">
    <property type="term" value="P:nucleosome assembly"/>
    <property type="evidence" value="ECO:0007669"/>
    <property type="project" value="InterPro"/>
</dbReference>
<dbReference type="GO" id="GO:0030261">
    <property type="term" value="P:chromosome condensation"/>
    <property type="evidence" value="ECO:0000318"/>
    <property type="project" value="GO_Central"/>
</dbReference>
<feature type="compositionally biased region" description="Polar residues" evidence="4">
    <location>
        <begin position="196"/>
        <end position="205"/>
    </location>
</feature>
<dbReference type="PANTHER" id="PTHR11467:SF109">
    <property type="entry name" value="H15 DOMAIN-CONTAINING PROTEIN"/>
    <property type="match status" value="1"/>
</dbReference>
<dbReference type="SMART" id="SM00526">
    <property type="entry name" value="H15"/>
    <property type="match status" value="1"/>
</dbReference>
<dbReference type="GO" id="GO:0005730">
    <property type="term" value="C:nucleolus"/>
    <property type="evidence" value="ECO:0000318"/>
    <property type="project" value="GO_Central"/>
</dbReference>
<evidence type="ECO:0000256" key="3">
    <source>
        <dbReference type="ARBA" id="ARBA00023242"/>
    </source>
</evidence>
<feature type="compositionally biased region" description="Basic and acidic residues" evidence="4">
    <location>
        <begin position="1078"/>
        <end position="1098"/>
    </location>
</feature>
<dbReference type="GO" id="GO:0003690">
    <property type="term" value="F:double-stranded DNA binding"/>
    <property type="evidence" value="ECO:0000318"/>
    <property type="project" value="GO_Central"/>
</dbReference>
<feature type="region of interest" description="Disordered" evidence="4">
    <location>
        <begin position="1059"/>
        <end position="1209"/>
    </location>
</feature>
<evidence type="ECO:0000256" key="1">
    <source>
        <dbReference type="ARBA" id="ARBA00004123"/>
    </source>
</evidence>
<feature type="region of interest" description="Disordered" evidence="4">
    <location>
        <begin position="328"/>
        <end position="347"/>
    </location>
</feature>
<feature type="compositionally biased region" description="Basic residues" evidence="4">
    <location>
        <begin position="156"/>
        <end position="167"/>
    </location>
</feature>
<feature type="region of interest" description="Disordered" evidence="4">
    <location>
        <begin position="674"/>
        <end position="694"/>
    </location>
</feature>
<feature type="compositionally biased region" description="Polar residues" evidence="4">
    <location>
        <begin position="1170"/>
        <end position="1180"/>
    </location>
</feature>
<organism evidence="6">
    <name type="scientific">Eucalyptus grandis</name>
    <name type="common">Flooded gum</name>
    <dbReference type="NCBI Taxonomy" id="71139"/>
    <lineage>
        <taxon>Eukaryota</taxon>
        <taxon>Viridiplantae</taxon>
        <taxon>Streptophyta</taxon>
        <taxon>Embryophyta</taxon>
        <taxon>Tracheophyta</taxon>
        <taxon>Spermatophyta</taxon>
        <taxon>Magnoliopsida</taxon>
        <taxon>eudicotyledons</taxon>
        <taxon>Gunneridae</taxon>
        <taxon>Pentapetalae</taxon>
        <taxon>rosids</taxon>
        <taxon>malvids</taxon>
        <taxon>Myrtales</taxon>
        <taxon>Myrtaceae</taxon>
        <taxon>Myrtoideae</taxon>
        <taxon>Eucalypteae</taxon>
        <taxon>Eucalyptus</taxon>
    </lineage>
</organism>
<dbReference type="KEGG" id="egr:104422751"/>
<reference evidence="6" key="1">
    <citation type="submission" date="2013-07" db="EMBL/GenBank/DDBJ databases">
        <title>The genome of Eucalyptus grandis.</title>
        <authorList>
            <person name="Schmutz J."/>
            <person name="Hayes R."/>
            <person name="Myburg A."/>
            <person name="Tuskan G."/>
            <person name="Grattapaglia D."/>
            <person name="Rokhsar D.S."/>
        </authorList>
    </citation>
    <scope>NUCLEOTIDE SEQUENCE</scope>
    <source>
        <tissue evidence="6">Leaf extractions</tissue>
    </source>
</reference>
<dbReference type="STRING" id="71139.A0A059AH11"/>
<comment type="subcellular location">
    <subcellularLocation>
        <location evidence="1">Nucleus</location>
    </subcellularLocation>
</comment>
<evidence type="ECO:0000259" key="5">
    <source>
        <dbReference type="PROSITE" id="PS51504"/>
    </source>
</evidence>
<evidence type="ECO:0000256" key="4">
    <source>
        <dbReference type="SAM" id="MobiDB-lite"/>
    </source>
</evidence>
<gene>
    <name evidence="6" type="ORF">EUGRSUZ_J02425</name>
</gene>
<feature type="region of interest" description="Disordered" evidence="4">
    <location>
        <begin position="1016"/>
        <end position="1039"/>
    </location>
</feature>
<name>A0A059AH11_EUCGR</name>
<keyword evidence="3" id="KW-0539">Nucleus</keyword>
<dbReference type="InParanoid" id="A0A059AH11"/>
<dbReference type="Pfam" id="PF00538">
    <property type="entry name" value="Linker_histone"/>
    <property type="match status" value="1"/>
</dbReference>
<feature type="compositionally biased region" description="Basic and acidic residues" evidence="4">
    <location>
        <begin position="717"/>
        <end position="735"/>
    </location>
</feature>
<feature type="compositionally biased region" description="Polar residues" evidence="4">
    <location>
        <begin position="220"/>
        <end position="232"/>
    </location>
</feature>
<dbReference type="InterPro" id="IPR005818">
    <property type="entry name" value="Histone_H1/H5_H15"/>
</dbReference>
<proteinExistence type="predicted"/>
<feature type="compositionally biased region" description="Basic and acidic residues" evidence="4">
    <location>
        <begin position="674"/>
        <end position="683"/>
    </location>
</feature>
<evidence type="ECO:0000256" key="2">
    <source>
        <dbReference type="ARBA" id="ARBA00023125"/>
    </source>
</evidence>
<dbReference type="GO" id="GO:0000786">
    <property type="term" value="C:nucleosome"/>
    <property type="evidence" value="ECO:0007669"/>
    <property type="project" value="InterPro"/>
</dbReference>
<feature type="region of interest" description="Disordered" evidence="4">
    <location>
        <begin position="1"/>
        <end position="30"/>
    </location>
</feature>
<feature type="region of interest" description="Disordered" evidence="4">
    <location>
        <begin position="630"/>
        <end position="655"/>
    </location>
</feature>
<accession>A0A059AH11</accession>
<dbReference type="EMBL" id="KK198762">
    <property type="protein sequence ID" value="KCW53133.1"/>
    <property type="molecule type" value="Genomic_DNA"/>
</dbReference>
<feature type="compositionally biased region" description="Polar residues" evidence="4">
    <location>
        <begin position="630"/>
        <end position="646"/>
    </location>
</feature>
<feature type="region of interest" description="Disordered" evidence="4">
    <location>
        <begin position="708"/>
        <end position="741"/>
    </location>
</feature>
<dbReference type="Gene3D" id="1.10.10.10">
    <property type="entry name" value="Winged helix-like DNA-binding domain superfamily/Winged helix DNA-binding domain"/>
    <property type="match status" value="1"/>
</dbReference>
<dbReference type="GO" id="GO:0005634">
    <property type="term" value="C:nucleus"/>
    <property type="evidence" value="ECO:0000318"/>
    <property type="project" value="GO_Central"/>
</dbReference>
<dbReference type="eggNOG" id="ENOG502SAHP">
    <property type="taxonomic scope" value="Eukaryota"/>
</dbReference>
<evidence type="ECO:0000313" key="6">
    <source>
        <dbReference type="EMBL" id="KCW53133.1"/>
    </source>
</evidence>
<feature type="compositionally biased region" description="Basic and acidic residues" evidence="4">
    <location>
        <begin position="168"/>
        <end position="195"/>
    </location>
</feature>
<dbReference type="AlphaFoldDB" id="A0A059AH11"/>
<dbReference type="Gramene" id="KCW53133">
    <property type="protein sequence ID" value="KCW53133"/>
    <property type="gene ID" value="EUGRSUZ_J02425"/>
</dbReference>
<protein>
    <recommendedName>
        <fullName evidence="5">H15 domain-containing protein</fullName>
    </recommendedName>
</protein>
<dbReference type="GO" id="GO:0031492">
    <property type="term" value="F:nucleosomal DNA binding"/>
    <property type="evidence" value="ECO:0000318"/>
    <property type="project" value="GO_Central"/>
</dbReference>
<dbReference type="PANTHER" id="PTHR11467">
    <property type="entry name" value="HISTONE H1"/>
    <property type="match status" value="1"/>
</dbReference>
<feature type="domain" description="H15" evidence="5">
    <location>
        <begin position="78"/>
        <end position="158"/>
    </location>
</feature>
<feature type="compositionally biased region" description="Polar residues" evidence="4">
    <location>
        <begin position="1126"/>
        <end position="1137"/>
    </location>
</feature>
<dbReference type="InterPro" id="IPR036388">
    <property type="entry name" value="WH-like_DNA-bd_sf"/>
</dbReference>
<dbReference type="GO" id="GO:0045910">
    <property type="term" value="P:negative regulation of DNA recombination"/>
    <property type="evidence" value="ECO:0000318"/>
    <property type="project" value="GO_Central"/>
</dbReference>
<dbReference type="InterPro" id="IPR036390">
    <property type="entry name" value="WH_DNA-bd_sf"/>
</dbReference>